<keyword evidence="5" id="KW-0479">Metal-binding</keyword>
<evidence type="ECO:0000256" key="5">
    <source>
        <dbReference type="ARBA" id="ARBA00022723"/>
    </source>
</evidence>
<evidence type="ECO:0000313" key="12">
    <source>
        <dbReference type="Proteomes" id="UP001431784"/>
    </source>
</evidence>
<evidence type="ECO:0000256" key="4">
    <source>
        <dbReference type="ARBA" id="ARBA00022695"/>
    </source>
</evidence>
<keyword evidence="8" id="KW-0694">RNA-binding</keyword>
<evidence type="ECO:0000256" key="7">
    <source>
        <dbReference type="ARBA" id="ARBA00022842"/>
    </source>
</evidence>
<keyword evidence="7" id="KW-0460">Magnesium</keyword>
<dbReference type="CDD" id="cd05398">
    <property type="entry name" value="NT_ClassII-CCAase"/>
    <property type="match status" value="1"/>
</dbReference>
<comment type="cofactor">
    <cofactor evidence="1">
        <name>Mg(2+)</name>
        <dbReference type="ChEBI" id="CHEBI:18420"/>
    </cofactor>
</comment>
<keyword evidence="2 8" id="KW-0808">Transferase</keyword>
<keyword evidence="4" id="KW-0548">Nucleotidyltransferase</keyword>
<evidence type="ECO:0000256" key="6">
    <source>
        <dbReference type="ARBA" id="ARBA00022741"/>
    </source>
</evidence>
<dbReference type="Pfam" id="PF12627">
    <property type="entry name" value="PolyA_pol_RNAbd"/>
    <property type="match status" value="1"/>
</dbReference>
<evidence type="ECO:0000313" key="11">
    <source>
        <dbReference type="EMBL" id="MDD7969806.1"/>
    </source>
</evidence>
<organism evidence="11 12">
    <name type="scientific">Roseinatronobacter alkalisoli</name>
    <dbReference type="NCBI Taxonomy" id="3028235"/>
    <lineage>
        <taxon>Bacteria</taxon>
        <taxon>Pseudomonadati</taxon>
        <taxon>Pseudomonadota</taxon>
        <taxon>Alphaproteobacteria</taxon>
        <taxon>Rhodobacterales</taxon>
        <taxon>Paracoccaceae</taxon>
        <taxon>Roseinatronobacter</taxon>
    </lineage>
</organism>
<dbReference type="Gene3D" id="1.10.3090.10">
    <property type="entry name" value="cca-adding enzyme, domain 2"/>
    <property type="match status" value="1"/>
</dbReference>
<dbReference type="Pfam" id="PF01743">
    <property type="entry name" value="PolyA_pol"/>
    <property type="match status" value="1"/>
</dbReference>
<name>A0ABT5T3W1_9RHOB</name>
<keyword evidence="3" id="KW-0819">tRNA processing</keyword>
<keyword evidence="6" id="KW-0547">Nucleotide-binding</keyword>
<comment type="caution">
    <text evidence="11">The sequence shown here is derived from an EMBL/GenBank/DDBJ whole genome shotgun (WGS) entry which is preliminary data.</text>
</comment>
<feature type="domain" description="Poly A polymerase head" evidence="9">
    <location>
        <begin position="28"/>
        <end position="150"/>
    </location>
</feature>
<dbReference type="InterPro" id="IPR032828">
    <property type="entry name" value="PolyA_RNA-bd"/>
</dbReference>
<gene>
    <name evidence="11" type="ORF">PUT78_01730</name>
</gene>
<dbReference type="InterPro" id="IPR050264">
    <property type="entry name" value="Bact_CCA-adding_enz_type3_sf"/>
</dbReference>
<dbReference type="SUPFAM" id="SSF81891">
    <property type="entry name" value="Poly A polymerase C-terminal region-like"/>
    <property type="match status" value="1"/>
</dbReference>
<dbReference type="Gene3D" id="3.30.460.10">
    <property type="entry name" value="Beta Polymerase, domain 2"/>
    <property type="match status" value="1"/>
</dbReference>
<dbReference type="PANTHER" id="PTHR46173">
    <property type="entry name" value="CCA TRNA NUCLEOTIDYLTRANSFERASE 1, MITOCHONDRIAL"/>
    <property type="match status" value="1"/>
</dbReference>
<dbReference type="SUPFAM" id="SSF81301">
    <property type="entry name" value="Nucleotidyltransferase"/>
    <property type="match status" value="1"/>
</dbReference>
<evidence type="ECO:0000259" key="10">
    <source>
        <dbReference type="Pfam" id="PF12627"/>
    </source>
</evidence>
<evidence type="ECO:0000256" key="1">
    <source>
        <dbReference type="ARBA" id="ARBA00001946"/>
    </source>
</evidence>
<dbReference type="InterPro" id="IPR002646">
    <property type="entry name" value="PolA_pol_head_dom"/>
</dbReference>
<evidence type="ECO:0000259" key="9">
    <source>
        <dbReference type="Pfam" id="PF01743"/>
    </source>
</evidence>
<evidence type="ECO:0000256" key="2">
    <source>
        <dbReference type="ARBA" id="ARBA00022679"/>
    </source>
</evidence>
<dbReference type="Proteomes" id="UP001431784">
    <property type="component" value="Unassembled WGS sequence"/>
</dbReference>
<evidence type="ECO:0000256" key="3">
    <source>
        <dbReference type="ARBA" id="ARBA00022694"/>
    </source>
</evidence>
<feature type="domain" description="tRNA nucleotidyltransferase/poly(A) polymerase RNA and SrmB- binding" evidence="10">
    <location>
        <begin position="190"/>
        <end position="240"/>
    </location>
</feature>
<reference evidence="11" key="1">
    <citation type="submission" date="2023-02" db="EMBL/GenBank/DDBJ databases">
        <title>Description of Roseinatronobacter alkalisoli sp. nov., an alkaliphilic bacerium isolated from soda soil.</title>
        <authorList>
            <person name="Wei W."/>
        </authorList>
    </citation>
    <scope>NUCLEOTIDE SEQUENCE</scope>
    <source>
        <strain evidence="11">HJB301</strain>
    </source>
</reference>
<dbReference type="PANTHER" id="PTHR46173:SF1">
    <property type="entry name" value="CCA TRNA NUCLEOTIDYLTRANSFERASE 1, MITOCHONDRIAL"/>
    <property type="match status" value="1"/>
</dbReference>
<evidence type="ECO:0000256" key="8">
    <source>
        <dbReference type="RuleBase" id="RU003953"/>
    </source>
</evidence>
<proteinExistence type="inferred from homology"/>
<keyword evidence="12" id="KW-1185">Reference proteome</keyword>
<dbReference type="EMBL" id="JAQZSM010000001">
    <property type="protein sequence ID" value="MDD7969806.1"/>
    <property type="molecule type" value="Genomic_DNA"/>
</dbReference>
<comment type="similarity">
    <text evidence="8">Belongs to the tRNA nucleotidyltransferase/poly(A) polymerase family.</text>
</comment>
<accession>A0ABT5T3W1</accession>
<dbReference type="InterPro" id="IPR043519">
    <property type="entry name" value="NT_sf"/>
</dbReference>
<dbReference type="RefSeq" id="WP_274350307.1">
    <property type="nucleotide sequence ID" value="NZ_JAQZSM010000001.1"/>
</dbReference>
<protein>
    <submittedName>
        <fullName evidence="11">CCA tRNA nucleotidyltransferase</fullName>
    </submittedName>
</protein>
<sequence>MQTITGEWLSNPRTQAVLALLSDAGHQAFVVGGCVRNALLGVAVTDVDITTDAHPERVIELAQAAGIRAVPTGLDHGTITLVLDGEGFEVTTMRRDVATHGRHATVAFSSDVTEDAARRDFTMNALYADARGHVTDPLDGMADLRAQRVRFVGDALARINEDYLRILRFFRFHAQYGDPAQGLDADALDACARGAGGMGQLSAERIGAEMRKLLAAPDPAPAVAAMAQCGALAQVLPGADPQALPRLVHLEAGIPPRWLRRLLVLGGPEGAPDRLRLTRAETRQLGQMRGAIATLQAAAELGYRLGPEPGADVILARAALLESPLPPDWQAELQRGGAASFPVRAADLPHLQGPALGEQLKALETRWLASGLTLTRKELLG</sequence>